<dbReference type="EMBL" id="FOBB01000002">
    <property type="protein sequence ID" value="SEL59439.1"/>
    <property type="molecule type" value="Genomic_DNA"/>
</dbReference>
<dbReference type="SUPFAM" id="SSF55961">
    <property type="entry name" value="Bet v1-like"/>
    <property type="match status" value="1"/>
</dbReference>
<evidence type="ECO:0000313" key="4">
    <source>
        <dbReference type="Proteomes" id="UP000198984"/>
    </source>
</evidence>
<sequence>MRMNKRTLILCVAMLLSLLVNGQQKWTLKAREGDMEIYTKNIENSHLKAVRVRCLVPATLSQLVTVILDVNTGAEWVYSTKSSTLLKQVTPAELFYYSEVSLPWPVSNRDFVAHLIATQDPQTKVVTVNGPTVADYVPEKKNIVRVHRSYGKWILTPVKPRTVQIDYTLETDPGGSLPAWLVNLFATKGPSETFKKLKAQLAKPRYQNAQLAFITEP</sequence>
<dbReference type="Pfam" id="PF01852">
    <property type="entry name" value="START"/>
    <property type="match status" value="1"/>
</dbReference>
<dbReference type="Proteomes" id="UP000198984">
    <property type="component" value="Unassembled WGS sequence"/>
</dbReference>
<protein>
    <submittedName>
        <fullName evidence="3">START domain-containing protein</fullName>
    </submittedName>
</protein>
<gene>
    <name evidence="3" type="ORF">SAMN04488505_102634</name>
</gene>
<accession>A0A1H7RH46</accession>
<dbReference type="GO" id="GO:0008289">
    <property type="term" value="F:lipid binding"/>
    <property type="evidence" value="ECO:0007669"/>
    <property type="project" value="InterPro"/>
</dbReference>
<organism evidence="3 4">
    <name type="scientific">Chitinophaga rupis</name>
    <dbReference type="NCBI Taxonomy" id="573321"/>
    <lineage>
        <taxon>Bacteria</taxon>
        <taxon>Pseudomonadati</taxon>
        <taxon>Bacteroidota</taxon>
        <taxon>Chitinophagia</taxon>
        <taxon>Chitinophagales</taxon>
        <taxon>Chitinophagaceae</taxon>
        <taxon>Chitinophaga</taxon>
    </lineage>
</organism>
<keyword evidence="4" id="KW-1185">Reference proteome</keyword>
<evidence type="ECO:0000259" key="2">
    <source>
        <dbReference type="PROSITE" id="PS50848"/>
    </source>
</evidence>
<feature type="chain" id="PRO_5011531055" evidence="1">
    <location>
        <begin position="23"/>
        <end position="217"/>
    </location>
</feature>
<reference evidence="3 4" key="1">
    <citation type="submission" date="2016-10" db="EMBL/GenBank/DDBJ databases">
        <authorList>
            <person name="de Groot N.N."/>
        </authorList>
    </citation>
    <scope>NUCLEOTIDE SEQUENCE [LARGE SCALE GENOMIC DNA]</scope>
    <source>
        <strain evidence="3 4">DSM 21039</strain>
    </source>
</reference>
<dbReference type="PANTHER" id="PTHR19308:SF14">
    <property type="entry name" value="START DOMAIN-CONTAINING PROTEIN"/>
    <property type="match status" value="1"/>
</dbReference>
<dbReference type="PANTHER" id="PTHR19308">
    <property type="entry name" value="PHOSPHATIDYLCHOLINE TRANSFER PROTEIN"/>
    <property type="match status" value="1"/>
</dbReference>
<name>A0A1H7RH46_9BACT</name>
<dbReference type="AlphaFoldDB" id="A0A1H7RH46"/>
<dbReference type="InterPro" id="IPR023393">
    <property type="entry name" value="START-like_dom_sf"/>
</dbReference>
<dbReference type="Gene3D" id="3.30.530.20">
    <property type="match status" value="1"/>
</dbReference>
<keyword evidence="1" id="KW-0732">Signal</keyword>
<dbReference type="PROSITE" id="PS50848">
    <property type="entry name" value="START"/>
    <property type="match status" value="1"/>
</dbReference>
<dbReference type="InterPro" id="IPR028347">
    <property type="entry name" value="START_dom_prot"/>
</dbReference>
<feature type="signal peptide" evidence="1">
    <location>
        <begin position="1"/>
        <end position="22"/>
    </location>
</feature>
<dbReference type="PIRSF" id="PIRSF039033">
    <property type="entry name" value="START_dom"/>
    <property type="match status" value="1"/>
</dbReference>
<proteinExistence type="predicted"/>
<dbReference type="InterPro" id="IPR002913">
    <property type="entry name" value="START_lipid-bd_dom"/>
</dbReference>
<evidence type="ECO:0000256" key="1">
    <source>
        <dbReference type="SAM" id="SignalP"/>
    </source>
</evidence>
<evidence type="ECO:0000313" key="3">
    <source>
        <dbReference type="EMBL" id="SEL59439.1"/>
    </source>
</evidence>
<dbReference type="STRING" id="573321.SAMN04488505_102634"/>
<dbReference type="GO" id="GO:0005737">
    <property type="term" value="C:cytoplasm"/>
    <property type="evidence" value="ECO:0007669"/>
    <property type="project" value="UniProtKB-ARBA"/>
</dbReference>
<dbReference type="SMART" id="SM00234">
    <property type="entry name" value="START"/>
    <property type="match status" value="1"/>
</dbReference>
<feature type="domain" description="START" evidence="2">
    <location>
        <begin position="15"/>
        <end position="206"/>
    </location>
</feature>
<dbReference type="InterPro" id="IPR051213">
    <property type="entry name" value="START_lipid_transfer"/>
</dbReference>